<dbReference type="SUPFAM" id="SSF51445">
    <property type="entry name" value="(Trans)glycosidases"/>
    <property type="match status" value="1"/>
</dbReference>
<dbReference type="PANTHER" id="PTHR42976:SF1">
    <property type="entry name" value="GH18 DOMAIN-CONTAINING PROTEIN-RELATED"/>
    <property type="match status" value="1"/>
</dbReference>
<sequence length="365" mass="39277">MTSGKHLRGPSLAPNVRRIVAVISFLLIAVLVVAGIFVWRNRAIETKPWFGGYVDVTLAPALAFETPTSKHTKNVLLSFIVADPANPCVPHWGTHYSLDQAGTSLDLDAKIEKLRENGGHAAISFGGAASTELATSCTDLPTLQNAYQSVIERYEVSTVDFDIEGENLLDSVAGERRAQAVAQVQKDRADRGKPLDVWLTLPVSPRGLTDDGVAEIEQMLSKGVDLAGVNIMTMNYGASRVQGQSMLEASEAAAVAAHSQVGIIYQRAGFALDDAAAWAKIGLTPMIGINEITTDVFDVQDAIQFAEFARSKNVGRMSQWSNNRDTQCTTESLNPAIAPHTCSGVSQDNGDFSNILGEPFTGRFR</sequence>
<keyword evidence="1" id="KW-0812">Transmembrane</keyword>
<dbReference type="CDD" id="cd06543">
    <property type="entry name" value="GH18_PF-ChiA-like"/>
    <property type="match status" value="1"/>
</dbReference>
<dbReference type="Proteomes" id="UP000182725">
    <property type="component" value="Unassembled WGS sequence"/>
</dbReference>
<evidence type="ECO:0000256" key="1">
    <source>
        <dbReference type="SAM" id="Phobius"/>
    </source>
</evidence>
<dbReference type="AlphaFoldDB" id="A0A1H5KKS6"/>
<dbReference type="Gene3D" id="3.20.20.80">
    <property type="entry name" value="Glycosidases"/>
    <property type="match status" value="1"/>
</dbReference>
<gene>
    <name evidence="2" type="ORF">SAMN04489740_2035</name>
</gene>
<dbReference type="EMBL" id="FNTV01000001">
    <property type="protein sequence ID" value="SEE64701.1"/>
    <property type="molecule type" value="Genomic_DNA"/>
</dbReference>
<keyword evidence="1" id="KW-1133">Transmembrane helix</keyword>
<keyword evidence="1" id="KW-0472">Membrane</keyword>
<protein>
    <submittedName>
        <fullName evidence="2">Chitinase</fullName>
    </submittedName>
</protein>
<proteinExistence type="predicted"/>
<dbReference type="PANTHER" id="PTHR42976">
    <property type="entry name" value="BIFUNCTIONAL CHITINASE/LYSOZYME-RELATED"/>
    <property type="match status" value="1"/>
</dbReference>
<dbReference type="InterPro" id="IPR017853">
    <property type="entry name" value="GH"/>
</dbReference>
<reference evidence="2 3" key="1">
    <citation type="submission" date="2016-10" db="EMBL/GenBank/DDBJ databases">
        <authorList>
            <person name="de Groot N.N."/>
        </authorList>
    </citation>
    <scope>NUCLEOTIDE SEQUENCE [LARGE SCALE GENOMIC DNA]</scope>
    <source>
        <strain evidence="2 3">DSM 22274</strain>
    </source>
</reference>
<accession>A0A1H5KKS6</accession>
<name>A0A1H5KKS6_9MICC</name>
<evidence type="ECO:0000313" key="3">
    <source>
        <dbReference type="Proteomes" id="UP000182725"/>
    </source>
</evidence>
<feature type="transmembrane region" description="Helical" evidence="1">
    <location>
        <begin position="20"/>
        <end position="39"/>
    </location>
</feature>
<evidence type="ECO:0000313" key="2">
    <source>
        <dbReference type="EMBL" id="SEE64701.1"/>
    </source>
</evidence>
<organism evidence="2 3">
    <name type="scientific">Arthrobacter alpinus</name>
    <dbReference type="NCBI Taxonomy" id="656366"/>
    <lineage>
        <taxon>Bacteria</taxon>
        <taxon>Bacillati</taxon>
        <taxon>Actinomycetota</taxon>
        <taxon>Actinomycetes</taxon>
        <taxon>Micrococcales</taxon>
        <taxon>Micrococcaceae</taxon>
        <taxon>Arthrobacter</taxon>
    </lineage>
</organism>
<dbReference type="InterPro" id="IPR052750">
    <property type="entry name" value="GH18_Chitinase"/>
</dbReference>